<dbReference type="RefSeq" id="WP_118299529.1">
    <property type="nucleotide sequence ID" value="NZ_QRJR01000008.1"/>
</dbReference>
<comment type="caution">
    <text evidence="2">The sequence shown here is derived from an EMBL/GenBank/DDBJ whole genome shotgun (WGS) entry which is preliminary data.</text>
</comment>
<name>A0A414X286_BACOV</name>
<dbReference type="Proteomes" id="UP000283329">
    <property type="component" value="Unassembled WGS sequence"/>
</dbReference>
<feature type="transmembrane region" description="Helical" evidence="1">
    <location>
        <begin position="9"/>
        <end position="31"/>
    </location>
</feature>
<keyword evidence="1" id="KW-0812">Transmembrane</keyword>
<proteinExistence type="predicted"/>
<keyword evidence="1" id="KW-1133">Transmembrane helix</keyword>
<reference evidence="2 3" key="1">
    <citation type="submission" date="2018-08" db="EMBL/GenBank/DDBJ databases">
        <title>A genome reference for cultivated species of the human gut microbiota.</title>
        <authorList>
            <person name="Zou Y."/>
            <person name="Xue W."/>
            <person name="Luo G."/>
        </authorList>
    </citation>
    <scope>NUCLEOTIDE SEQUENCE [LARGE SCALE GENOMIC DNA]</scope>
    <source>
        <strain evidence="2 3">AM17-48</strain>
    </source>
</reference>
<sequence>MSEYSSTTYFIRIIAKFLGFGGMVIFVLGYWIFDSFWLGAGIGAASYIIGIIILSVTDSPMKCPHCHSVNVEYISEIKKME</sequence>
<organism evidence="2 3">
    <name type="scientific">Bacteroides ovatus</name>
    <dbReference type="NCBI Taxonomy" id="28116"/>
    <lineage>
        <taxon>Bacteria</taxon>
        <taxon>Pseudomonadati</taxon>
        <taxon>Bacteroidota</taxon>
        <taxon>Bacteroidia</taxon>
        <taxon>Bacteroidales</taxon>
        <taxon>Bacteroidaceae</taxon>
        <taxon>Bacteroides</taxon>
    </lineage>
</organism>
<evidence type="ECO:0000313" key="2">
    <source>
        <dbReference type="EMBL" id="RHH46547.1"/>
    </source>
</evidence>
<keyword evidence="1" id="KW-0472">Membrane</keyword>
<evidence type="ECO:0000256" key="1">
    <source>
        <dbReference type="SAM" id="Phobius"/>
    </source>
</evidence>
<dbReference type="AlphaFoldDB" id="A0A414X286"/>
<dbReference type="EMBL" id="QRJR01000008">
    <property type="protein sequence ID" value="RHH46547.1"/>
    <property type="molecule type" value="Genomic_DNA"/>
</dbReference>
<evidence type="ECO:0000313" key="3">
    <source>
        <dbReference type="Proteomes" id="UP000283329"/>
    </source>
</evidence>
<gene>
    <name evidence="2" type="ORF">DW206_11675</name>
</gene>
<protein>
    <recommendedName>
        <fullName evidence="4">DUF2892 domain-containing protein</fullName>
    </recommendedName>
</protein>
<accession>A0A414X286</accession>
<feature type="transmembrane region" description="Helical" evidence="1">
    <location>
        <begin position="37"/>
        <end position="56"/>
    </location>
</feature>
<evidence type="ECO:0008006" key="4">
    <source>
        <dbReference type="Google" id="ProtNLM"/>
    </source>
</evidence>